<sequence>MLGKLFTVGALTASTLMAPAVVAAAPLLTPSGAAASVATSTGENASPAVAAAPTEWKRGQSFPNRESCLSYGDEGHHGRWKCSQEGDSWAYWYWNS</sequence>
<dbReference type="RefSeq" id="WP_344976152.1">
    <property type="nucleotide sequence ID" value="NZ_BAAAVI010000039.1"/>
</dbReference>
<keyword evidence="1" id="KW-0732">Signal</keyword>
<evidence type="ECO:0000313" key="2">
    <source>
        <dbReference type="EMBL" id="GAA2885956.1"/>
    </source>
</evidence>
<name>A0ABN3W2J6_9ACTN</name>
<organism evidence="2 3">
    <name type="scientific">Streptosporangium fragile</name>
    <dbReference type="NCBI Taxonomy" id="46186"/>
    <lineage>
        <taxon>Bacteria</taxon>
        <taxon>Bacillati</taxon>
        <taxon>Actinomycetota</taxon>
        <taxon>Actinomycetes</taxon>
        <taxon>Streptosporangiales</taxon>
        <taxon>Streptosporangiaceae</taxon>
        <taxon>Streptosporangium</taxon>
    </lineage>
</organism>
<proteinExistence type="predicted"/>
<keyword evidence="3" id="KW-1185">Reference proteome</keyword>
<protein>
    <submittedName>
        <fullName evidence="2">Uncharacterized protein</fullName>
    </submittedName>
</protein>
<feature type="chain" id="PRO_5045392932" evidence="1">
    <location>
        <begin position="24"/>
        <end position="96"/>
    </location>
</feature>
<dbReference type="EMBL" id="BAAAVI010000039">
    <property type="protein sequence ID" value="GAA2885956.1"/>
    <property type="molecule type" value="Genomic_DNA"/>
</dbReference>
<feature type="signal peptide" evidence="1">
    <location>
        <begin position="1"/>
        <end position="23"/>
    </location>
</feature>
<reference evidence="2 3" key="1">
    <citation type="journal article" date="2019" name="Int. J. Syst. Evol. Microbiol.">
        <title>The Global Catalogue of Microorganisms (GCM) 10K type strain sequencing project: providing services to taxonomists for standard genome sequencing and annotation.</title>
        <authorList>
            <consortium name="The Broad Institute Genomics Platform"/>
            <consortium name="The Broad Institute Genome Sequencing Center for Infectious Disease"/>
            <person name="Wu L."/>
            <person name="Ma J."/>
        </authorList>
    </citation>
    <scope>NUCLEOTIDE SEQUENCE [LARGE SCALE GENOMIC DNA]</scope>
    <source>
        <strain evidence="2 3">JCM 6242</strain>
    </source>
</reference>
<dbReference type="Proteomes" id="UP001500831">
    <property type="component" value="Unassembled WGS sequence"/>
</dbReference>
<comment type="caution">
    <text evidence="2">The sequence shown here is derived from an EMBL/GenBank/DDBJ whole genome shotgun (WGS) entry which is preliminary data.</text>
</comment>
<gene>
    <name evidence="2" type="ORF">GCM10010517_49610</name>
</gene>
<evidence type="ECO:0000313" key="3">
    <source>
        <dbReference type="Proteomes" id="UP001500831"/>
    </source>
</evidence>
<evidence type="ECO:0000256" key="1">
    <source>
        <dbReference type="SAM" id="SignalP"/>
    </source>
</evidence>
<accession>A0ABN3W2J6</accession>